<dbReference type="InterPro" id="IPR036388">
    <property type="entry name" value="WH-like_DNA-bd_sf"/>
</dbReference>
<dbReference type="Gene3D" id="1.10.10.10">
    <property type="entry name" value="Winged helix-like DNA-binding domain superfamily/Winged helix DNA-binding domain"/>
    <property type="match status" value="2"/>
</dbReference>
<dbReference type="PRINTS" id="PR00038">
    <property type="entry name" value="HTHLUXR"/>
</dbReference>
<name>A0ABS7R0T2_9ACTN</name>
<dbReference type="SMART" id="SM00421">
    <property type="entry name" value="HTH_LUXR"/>
    <property type="match status" value="1"/>
</dbReference>
<evidence type="ECO:0000313" key="3">
    <source>
        <dbReference type="Proteomes" id="UP001198565"/>
    </source>
</evidence>
<dbReference type="InterPro" id="IPR000792">
    <property type="entry name" value="Tscrpt_reg_LuxR_C"/>
</dbReference>
<dbReference type="RefSeq" id="WP_222982075.1">
    <property type="nucleotide sequence ID" value="NZ_JAINVZ010000034.1"/>
</dbReference>
<comment type="caution">
    <text evidence="2">The sequence shown here is derived from an EMBL/GenBank/DDBJ whole genome shotgun (WGS) entry which is preliminary data.</text>
</comment>
<dbReference type="InterPro" id="IPR016032">
    <property type="entry name" value="Sig_transdc_resp-reg_C-effctor"/>
</dbReference>
<reference evidence="2 3" key="1">
    <citation type="submission" date="2021-08" db="EMBL/GenBank/DDBJ databases">
        <title>Streptomyces sp. PTM05 isolated from lichen.</title>
        <authorList>
            <person name="Somphong A."/>
            <person name="Phongsopitanun W."/>
            <person name="Tanasupawat S."/>
        </authorList>
    </citation>
    <scope>NUCLEOTIDE SEQUENCE [LARGE SCALE GENOMIC DNA]</scope>
    <source>
        <strain evidence="2 3">Ptm05</strain>
    </source>
</reference>
<proteinExistence type="predicted"/>
<gene>
    <name evidence="2" type="ORF">K7472_30140</name>
</gene>
<dbReference type="EMBL" id="JAINVZ010000034">
    <property type="protein sequence ID" value="MBY8889073.1"/>
    <property type="molecule type" value="Genomic_DNA"/>
</dbReference>
<dbReference type="InterPro" id="IPR002831">
    <property type="entry name" value="Tscrpt_reg_TrmB_N"/>
</dbReference>
<dbReference type="Proteomes" id="UP001198565">
    <property type="component" value="Unassembled WGS sequence"/>
</dbReference>
<dbReference type="InterPro" id="IPR036390">
    <property type="entry name" value="WH_DNA-bd_sf"/>
</dbReference>
<dbReference type="PANTHER" id="PTHR34293">
    <property type="entry name" value="HTH-TYPE TRANSCRIPTIONAL REGULATOR TRMBL2"/>
    <property type="match status" value="1"/>
</dbReference>
<dbReference type="Pfam" id="PF01978">
    <property type="entry name" value="TrmB"/>
    <property type="match status" value="1"/>
</dbReference>
<dbReference type="PANTHER" id="PTHR34293:SF1">
    <property type="entry name" value="HTH-TYPE TRANSCRIPTIONAL REGULATOR TRMBL2"/>
    <property type="match status" value="1"/>
</dbReference>
<accession>A0ABS7R0T2</accession>
<keyword evidence="3" id="KW-1185">Reference proteome</keyword>
<feature type="domain" description="HTH luxR-type" evidence="1">
    <location>
        <begin position="254"/>
        <end position="319"/>
    </location>
</feature>
<protein>
    <submittedName>
        <fullName evidence="2">LuxR C-terminal-related transcriptional regulator</fullName>
    </submittedName>
</protein>
<dbReference type="PROSITE" id="PS50043">
    <property type="entry name" value="HTH_LUXR_2"/>
    <property type="match status" value="1"/>
</dbReference>
<dbReference type="Pfam" id="PF00196">
    <property type="entry name" value="GerE"/>
    <property type="match status" value="1"/>
</dbReference>
<dbReference type="InterPro" id="IPR051797">
    <property type="entry name" value="TrmB-like"/>
</dbReference>
<sequence>MAHLLQPVGLGQTDSDVYLRLLSHAHVTPADLAQALELSASTVRQSLRRLTSAGLCNQLVGRPIRYVAAPPEVALDSLVIQHHRELDQLRVQARALSVRAQTTGAQSPLIELVEGAEAVWHTLARLELGARQEVLIIDSPPYLASGLNTNEIQALERGVTYRAIYHAQALADSGRLALLERYLEAGEQARSLPDARMKMLIVDREQALVPISFTGSDAATRLLVRSSPLLDALVLSFDTLWQRATPLGAGSTGRTPLGDTVSPRDRDILRLLATGAKDRTIARTLGITERTVVRRIHTLMTLLNATTRFQAGVQAATRGWLGGRA</sequence>
<dbReference type="SUPFAM" id="SSF46894">
    <property type="entry name" value="C-terminal effector domain of the bipartite response regulators"/>
    <property type="match status" value="1"/>
</dbReference>
<dbReference type="SUPFAM" id="SSF46785">
    <property type="entry name" value="Winged helix' DNA-binding domain"/>
    <property type="match status" value="1"/>
</dbReference>
<evidence type="ECO:0000259" key="1">
    <source>
        <dbReference type="PROSITE" id="PS50043"/>
    </source>
</evidence>
<organism evidence="2 3">
    <name type="scientific">Streptantibioticus parmotrematis</name>
    <dbReference type="NCBI Taxonomy" id="2873249"/>
    <lineage>
        <taxon>Bacteria</taxon>
        <taxon>Bacillati</taxon>
        <taxon>Actinomycetota</taxon>
        <taxon>Actinomycetes</taxon>
        <taxon>Kitasatosporales</taxon>
        <taxon>Streptomycetaceae</taxon>
        <taxon>Streptantibioticus</taxon>
    </lineage>
</organism>
<evidence type="ECO:0000313" key="2">
    <source>
        <dbReference type="EMBL" id="MBY8889073.1"/>
    </source>
</evidence>